<evidence type="ECO:0000313" key="2">
    <source>
        <dbReference type="Proteomes" id="UP000076193"/>
    </source>
</evidence>
<proteinExistence type="predicted"/>
<sequence length="159" mass="18193">MAGQYHPHFAAAHRLIEVGGDALQRQEALLNIGDQRHFAADLSKDHLETDIAPPRTQGRRCRYERSQAARLNFIRHARELGFEVDAIRRLLDMSTQPDRSCAEVDALARRHVAEIDRHIAHLTSLRAELQHTVEECGGRICERRVIETLDDGSHKHERI</sequence>
<dbReference type="EMBL" id="CP171844">
    <property type="protein sequence ID" value="XKQ41003.1"/>
    <property type="molecule type" value="Genomic_DNA"/>
</dbReference>
<name>A0ACD5F6M1_RHILE</name>
<gene>
    <name evidence="1" type="ORF">A4A59_003605</name>
</gene>
<keyword evidence="1" id="KW-0238">DNA-binding</keyword>
<reference evidence="1" key="1">
    <citation type="submission" date="2024-10" db="EMBL/GenBank/DDBJ databases">
        <title>Strain of Rhizobium-related bacteria isolated fromm roots of Vavilovia formosa.</title>
        <authorList>
            <person name="Kimeklis A."/>
            <person name="Afonin A."/>
        </authorList>
    </citation>
    <scope>NUCLEOTIDE SEQUENCE</scope>
    <source>
        <strain evidence="1">Vaf12</strain>
    </source>
</reference>
<organism evidence="1 2">
    <name type="scientific">Rhizobium leguminosarum</name>
    <dbReference type="NCBI Taxonomy" id="384"/>
    <lineage>
        <taxon>Bacteria</taxon>
        <taxon>Pseudomonadati</taxon>
        <taxon>Pseudomonadota</taxon>
        <taxon>Alphaproteobacteria</taxon>
        <taxon>Hyphomicrobiales</taxon>
        <taxon>Rhizobiaceae</taxon>
        <taxon>Rhizobium/Agrobacterium group</taxon>
        <taxon>Rhizobium</taxon>
    </lineage>
</organism>
<accession>A0ACD5F6M1</accession>
<protein>
    <submittedName>
        <fullName evidence="1">MerR family DNA-binding protein</fullName>
    </submittedName>
</protein>
<evidence type="ECO:0000313" key="1">
    <source>
        <dbReference type="EMBL" id="XKQ41003.1"/>
    </source>
</evidence>
<dbReference type="Proteomes" id="UP000076193">
    <property type="component" value="Chromosome"/>
</dbReference>